<accession>A0A136J6H4</accession>
<feature type="region of interest" description="Disordered" evidence="1">
    <location>
        <begin position="117"/>
        <end position="153"/>
    </location>
</feature>
<reference evidence="3" key="1">
    <citation type="submission" date="2016-02" db="EMBL/GenBank/DDBJ databases">
        <title>Draft genome sequence of Microdochium bolleyi, a fungal endophyte of beachgrass.</title>
        <authorList>
            <consortium name="DOE Joint Genome Institute"/>
            <person name="David A.S."/>
            <person name="May G."/>
            <person name="Haridas S."/>
            <person name="Lim J."/>
            <person name="Wang M."/>
            <person name="Labutti K."/>
            <person name="Lipzen A."/>
            <person name="Barry K."/>
            <person name="Grigoriev I.V."/>
        </authorList>
    </citation>
    <scope>NUCLEOTIDE SEQUENCE [LARGE SCALE GENOMIC DNA]</scope>
    <source>
        <strain evidence="3">J235TASD1</strain>
    </source>
</reference>
<feature type="region of interest" description="Disordered" evidence="1">
    <location>
        <begin position="47"/>
        <end position="102"/>
    </location>
</feature>
<dbReference type="InParanoid" id="A0A136J6H4"/>
<dbReference type="EMBL" id="KQ964248">
    <property type="protein sequence ID" value="KXJ92762.1"/>
    <property type="molecule type" value="Genomic_DNA"/>
</dbReference>
<dbReference type="AlphaFoldDB" id="A0A136J6H4"/>
<dbReference type="OrthoDB" id="5425061at2759"/>
<evidence type="ECO:0000313" key="2">
    <source>
        <dbReference type="EMBL" id="KXJ92762.1"/>
    </source>
</evidence>
<feature type="compositionally biased region" description="Acidic residues" evidence="1">
    <location>
        <begin position="290"/>
        <end position="299"/>
    </location>
</feature>
<name>A0A136J6H4_9PEZI</name>
<evidence type="ECO:0000313" key="3">
    <source>
        <dbReference type="Proteomes" id="UP000070501"/>
    </source>
</evidence>
<protein>
    <submittedName>
        <fullName evidence="2">Uncharacterized protein</fullName>
    </submittedName>
</protein>
<feature type="region of interest" description="Disordered" evidence="1">
    <location>
        <begin position="198"/>
        <end position="308"/>
    </location>
</feature>
<evidence type="ECO:0000256" key="1">
    <source>
        <dbReference type="SAM" id="MobiDB-lite"/>
    </source>
</evidence>
<dbReference type="InterPro" id="IPR018555">
    <property type="entry name" value="C630.06c-like"/>
</dbReference>
<feature type="compositionally biased region" description="Acidic residues" evidence="1">
    <location>
        <begin position="88"/>
        <end position="102"/>
    </location>
</feature>
<organism evidence="2 3">
    <name type="scientific">Microdochium bolleyi</name>
    <dbReference type="NCBI Taxonomy" id="196109"/>
    <lineage>
        <taxon>Eukaryota</taxon>
        <taxon>Fungi</taxon>
        <taxon>Dikarya</taxon>
        <taxon>Ascomycota</taxon>
        <taxon>Pezizomycotina</taxon>
        <taxon>Sordariomycetes</taxon>
        <taxon>Xylariomycetidae</taxon>
        <taxon>Xylariales</taxon>
        <taxon>Microdochiaceae</taxon>
        <taxon>Microdochium</taxon>
    </lineage>
</organism>
<feature type="compositionally biased region" description="Basic and acidic residues" evidence="1">
    <location>
        <begin position="241"/>
        <end position="259"/>
    </location>
</feature>
<feature type="compositionally biased region" description="Basic residues" evidence="1">
    <location>
        <begin position="221"/>
        <end position="240"/>
    </location>
</feature>
<proteinExistence type="predicted"/>
<dbReference type="STRING" id="196109.A0A136J6H4"/>
<sequence>MFELPDAKRVRREDLYDSSGSDGEGGGRDEEADAALRSKLNAHLAGLLDLDIPATRDDTPARTKGLDQSRHAQQLSSRPNGDDHGGAGEDEEMDAAADDDEEPVEFAFRLFSGEDPSQKVVLDKQQDETADAVGGGGFVVPRRPDSHYIAQDPSGDALDRFRAAAVSFDYLLADAGRRGRWGVEKPWKVTTITVTTTRKTKDGKGQALVGMIAGSGEPRTGKKRPGKKRRIVLRTRVKAKKEKEVAAQRHAVDKEQHALEKKKRLNRAKKLKRRAKAKEQKQQGEGGGGGDDESGDDDGGDGKSVGSS</sequence>
<feature type="compositionally biased region" description="Basic and acidic residues" evidence="1">
    <location>
        <begin position="1"/>
        <end position="15"/>
    </location>
</feature>
<dbReference type="Proteomes" id="UP000070501">
    <property type="component" value="Unassembled WGS sequence"/>
</dbReference>
<dbReference type="Pfam" id="PF09428">
    <property type="entry name" value="DUF2011"/>
    <property type="match status" value="1"/>
</dbReference>
<feature type="compositionally biased region" description="Basic residues" evidence="1">
    <location>
        <begin position="260"/>
        <end position="276"/>
    </location>
</feature>
<keyword evidence="3" id="KW-1185">Reference proteome</keyword>
<feature type="compositionally biased region" description="Basic and acidic residues" evidence="1">
    <location>
        <begin position="54"/>
        <end position="70"/>
    </location>
</feature>
<gene>
    <name evidence="2" type="ORF">Micbo1qcDRAFT_160570</name>
</gene>
<feature type="region of interest" description="Disordered" evidence="1">
    <location>
        <begin position="1"/>
        <end position="34"/>
    </location>
</feature>